<dbReference type="SUPFAM" id="SSF51306">
    <property type="entry name" value="LexA/Signal peptidase"/>
    <property type="match status" value="1"/>
</dbReference>
<dbReference type="Gene3D" id="1.10.260.40">
    <property type="entry name" value="lambda repressor-like DNA-binding domains"/>
    <property type="match status" value="1"/>
</dbReference>
<dbReference type="InterPro" id="IPR010982">
    <property type="entry name" value="Lambda_DNA-bd_dom_sf"/>
</dbReference>
<dbReference type="EMBL" id="BMKB01000013">
    <property type="protein sequence ID" value="GGA64655.1"/>
    <property type="molecule type" value="Genomic_DNA"/>
</dbReference>
<evidence type="ECO:0000313" key="6">
    <source>
        <dbReference type="Proteomes" id="UP000596977"/>
    </source>
</evidence>
<dbReference type="InterPro" id="IPR015927">
    <property type="entry name" value="Peptidase_S24_S26A/B/C"/>
</dbReference>
<feature type="domain" description="HTH cro/C1-type" evidence="4">
    <location>
        <begin position="13"/>
        <end position="66"/>
    </location>
</feature>
<dbReference type="Proteomes" id="UP000596977">
    <property type="component" value="Unassembled WGS sequence"/>
</dbReference>
<protein>
    <recommendedName>
        <fullName evidence="4">HTH cro/C1-type domain-containing protein</fullName>
    </recommendedName>
</protein>
<dbReference type="GO" id="GO:0003677">
    <property type="term" value="F:DNA binding"/>
    <property type="evidence" value="ECO:0007669"/>
    <property type="project" value="UniProtKB-KW"/>
</dbReference>
<dbReference type="OrthoDB" id="528805at2"/>
<accession>A0A916W440</accession>
<dbReference type="RefSeq" id="WP_127071385.1">
    <property type="nucleotide sequence ID" value="NZ_BMKB01000013.1"/>
</dbReference>
<keyword evidence="1" id="KW-0805">Transcription regulation</keyword>
<dbReference type="InterPro" id="IPR001387">
    <property type="entry name" value="Cro/C1-type_HTH"/>
</dbReference>
<dbReference type="Pfam" id="PF01381">
    <property type="entry name" value="HTH_3"/>
    <property type="match status" value="1"/>
</dbReference>
<organism evidence="5 6">
    <name type="scientific">Pelagibacterium lentulum</name>
    <dbReference type="NCBI Taxonomy" id="2029865"/>
    <lineage>
        <taxon>Bacteria</taxon>
        <taxon>Pseudomonadati</taxon>
        <taxon>Pseudomonadota</taxon>
        <taxon>Alphaproteobacteria</taxon>
        <taxon>Hyphomicrobiales</taxon>
        <taxon>Devosiaceae</taxon>
        <taxon>Pelagibacterium</taxon>
    </lineage>
</organism>
<sequence length="261" mass="28006">MSKIGDSLVGARVTELREALGLSQTELARRIGATQQSIDMMERGKVKRPTKLHELARALRTDADYLLGASSARDVTYSSDDPSAPEPIDPDWDGKSAALIDGVVRFNGALPGSVPEIPSSPGMGQGRYENAIQAQIETNGIATGHPVVNEWVIPANYVRSGLDALPQGIVIMGVVGHSMEPLLASGDRVVVDTSQNTWVGDAVYVIDDGDTVFQAKTLKKVPSTNPARFRIVSEADKGDEAVLSLDEFRIIGRVVARISRM</sequence>
<keyword evidence="3" id="KW-0804">Transcription</keyword>
<dbReference type="InterPro" id="IPR036286">
    <property type="entry name" value="LexA/Signal_pep-like_sf"/>
</dbReference>
<keyword evidence="6" id="KW-1185">Reference proteome</keyword>
<evidence type="ECO:0000313" key="5">
    <source>
        <dbReference type="EMBL" id="GGA64655.1"/>
    </source>
</evidence>
<proteinExistence type="predicted"/>
<name>A0A916W440_9HYPH</name>
<dbReference type="SMART" id="SM00530">
    <property type="entry name" value="HTH_XRE"/>
    <property type="match status" value="1"/>
</dbReference>
<evidence type="ECO:0000256" key="1">
    <source>
        <dbReference type="ARBA" id="ARBA00023015"/>
    </source>
</evidence>
<comment type="caution">
    <text evidence="5">The sequence shown here is derived from an EMBL/GenBank/DDBJ whole genome shotgun (WGS) entry which is preliminary data.</text>
</comment>
<evidence type="ECO:0000259" key="4">
    <source>
        <dbReference type="PROSITE" id="PS50943"/>
    </source>
</evidence>
<dbReference type="AlphaFoldDB" id="A0A916W440"/>
<dbReference type="CDD" id="cd00093">
    <property type="entry name" value="HTH_XRE"/>
    <property type="match status" value="1"/>
</dbReference>
<reference evidence="5 6" key="1">
    <citation type="journal article" date="2014" name="Int. J. Syst. Evol. Microbiol.">
        <title>Complete genome sequence of Corynebacterium casei LMG S-19264T (=DSM 44701T), isolated from a smear-ripened cheese.</title>
        <authorList>
            <consortium name="US DOE Joint Genome Institute (JGI-PGF)"/>
            <person name="Walter F."/>
            <person name="Albersmeier A."/>
            <person name="Kalinowski J."/>
            <person name="Ruckert C."/>
        </authorList>
    </citation>
    <scope>NUCLEOTIDE SEQUENCE [LARGE SCALE GENOMIC DNA]</scope>
    <source>
        <strain evidence="5 6">CGMCC 1.15896</strain>
    </source>
</reference>
<evidence type="ECO:0000256" key="2">
    <source>
        <dbReference type="ARBA" id="ARBA00023125"/>
    </source>
</evidence>
<gene>
    <name evidence="5" type="ORF">GCM10011499_38900</name>
</gene>
<dbReference type="Pfam" id="PF00717">
    <property type="entry name" value="Peptidase_S24"/>
    <property type="match status" value="1"/>
</dbReference>
<dbReference type="Gene3D" id="2.10.109.10">
    <property type="entry name" value="Umud Fragment, subunit A"/>
    <property type="match status" value="1"/>
</dbReference>
<dbReference type="CDD" id="cd06529">
    <property type="entry name" value="S24_LexA-like"/>
    <property type="match status" value="1"/>
</dbReference>
<dbReference type="InterPro" id="IPR039418">
    <property type="entry name" value="LexA-like"/>
</dbReference>
<keyword evidence="2" id="KW-0238">DNA-binding</keyword>
<dbReference type="SUPFAM" id="SSF47413">
    <property type="entry name" value="lambda repressor-like DNA-binding domains"/>
    <property type="match status" value="1"/>
</dbReference>
<dbReference type="PANTHER" id="PTHR40661">
    <property type="match status" value="1"/>
</dbReference>
<dbReference type="PANTHER" id="PTHR40661:SF3">
    <property type="entry name" value="FELS-1 PROPHAGE TRANSCRIPTIONAL REGULATOR"/>
    <property type="match status" value="1"/>
</dbReference>
<dbReference type="PROSITE" id="PS50943">
    <property type="entry name" value="HTH_CROC1"/>
    <property type="match status" value="1"/>
</dbReference>
<evidence type="ECO:0000256" key="3">
    <source>
        <dbReference type="ARBA" id="ARBA00023163"/>
    </source>
</evidence>